<evidence type="ECO:0000256" key="6">
    <source>
        <dbReference type="SAM" id="MobiDB-lite"/>
    </source>
</evidence>
<evidence type="ECO:0000313" key="8">
    <source>
        <dbReference type="EMBL" id="KAG2520005.1"/>
    </source>
</evidence>
<proteinExistence type="predicted"/>
<name>A0A8T0LRY1_9STRA</name>
<dbReference type="InterPro" id="IPR009011">
    <property type="entry name" value="Man6P_isomerase_rcpt-bd_dom_sf"/>
</dbReference>
<dbReference type="SUPFAM" id="SSF50911">
    <property type="entry name" value="Mannose 6-phosphate receptor domain"/>
    <property type="match status" value="1"/>
</dbReference>
<dbReference type="EMBL" id="JPWV03000255">
    <property type="protein sequence ID" value="KAG2520005.1"/>
    <property type="molecule type" value="Genomic_DNA"/>
</dbReference>
<dbReference type="Proteomes" id="UP000785171">
    <property type="component" value="Unassembled WGS sequence"/>
</dbReference>
<keyword evidence="4" id="KW-1015">Disulfide bond</keyword>
<feature type="coiled-coil region" evidence="5">
    <location>
        <begin position="375"/>
        <end position="408"/>
    </location>
</feature>
<keyword evidence="3" id="KW-0256">Endoplasmic reticulum</keyword>
<evidence type="ECO:0000256" key="5">
    <source>
        <dbReference type="SAM" id="Coils"/>
    </source>
</evidence>
<protein>
    <recommendedName>
        <fullName evidence="1">Glucosidase 2 subunit beta</fullName>
    </recommendedName>
</protein>
<dbReference type="InterPro" id="IPR028146">
    <property type="entry name" value="PRKCSH_N"/>
</dbReference>
<reference evidence="8" key="2">
    <citation type="submission" date="2020-06" db="EMBL/GenBank/DDBJ databases">
        <authorList>
            <person name="Studholme D.J."/>
        </authorList>
    </citation>
    <scope>NUCLEOTIDE SEQUENCE</scope>
    <source>
        <strain evidence="8">NZFS 2646</strain>
    </source>
</reference>
<dbReference type="AlphaFoldDB" id="A0A8T0LRY1"/>
<evidence type="ECO:0000256" key="2">
    <source>
        <dbReference type="ARBA" id="ARBA00022729"/>
    </source>
</evidence>
<accession>A0A8T0LRY1</accession>
<dbReference type="InterPro" id="IPR039794">
    <property type="entry name" value="Gtb1-like"/>
</dbReference>
<keyword evidence="2" id="KW-0732">Signal</keyword>
<feature type="region of interest" description="Disordered" evidence="6">
    <location>
        <begin position="655"/>
        <end position="680"/>
    </location>
</feature>
<dbReference type="Pfam" id="PF13015">
    <property type="entry name" value="PRKCSH_1"/>
    <property type="match status" value="1"/>
</dbReference>
<dbReference type="PROSITE" id="PS51914">
    <property type="entry name" value="MRH"/>
    <property type="match status" value="1"/>
</dbReference>
<keyword evidence="5" id="KW-0175">Coiled coil</keyword>
<evidence type="ECO:0000259" key="7">
    <source>
        <dbReference type="PROSITE" id="PS51914"/>
    </source>
</evidence>
<feature type="coiled-coil region" evidence="5">
    <location>
        <begin position="572"/>
        <end position="606"/>
    </location>
</feature>
<dbReference type="GO" id="GO:0017177">
    <property type="term" value="C:glucosidase II complex"/>
    <property type="evidence" value="ECO:0007669"/>
    <property type="project" value="TreeGrafter"/>
</dbReference>
<dbReference type="GO" id="GO:0006491">
    <property type="term" value="P:N-glycan processing"/>
    <property type="evidence" value="ECO:0007669"/>
    <property type="project" value="TreeGrafter"/>
</dbReference>
<dbReference type="InterPro" id="IPR036607">
    <property type="entry name" value="PRKCSH"/>
</dbReference>
<reference evidence="8" key="1">
    <citation type="journal article" date="2015" name="Genom Data">
        <title>Genome sequences of six Phytophthora species associated with forests in New Zealand.</title>
        <authorList>
            <person name="Studholme D.J."/>
            <person name="McDougal R.L."/>
            <person name="Sambles C."/>
            <person name="Hansen E."/>
            <person name="Hardy G."/>
            <person name="Grant M."/>
            <person name="Ganley R.J."/>
            <person name="Williams N.M."/>
        </authorList>
    </citation>
    <scope>NUCLEOTIDE SEQUENCE</scope>
    <source>
        <strain evidence="8">NZFS 2646</strain>
    </source>
</reference>
<comment type="caution">
    <text evidence="8">The sequence shown here is derived from an EMBL/GenBank/DDBJ whole genome shotgun (WGS) entry which is preliminary data.</text>
</comment>
<dbReference type="Pfam" id="PF12999">
    <property type="entry name" value="PRKCSH-like"/>
    <property type="match status" value="1"/>
</dbReference>
<evidence type="ECO:0000256" key="3">
    <source>
        <dbReference type="ARBA" id="ARBA00022824"/>
    </source>
</evidence>
<organism evidence="8 9">
    <name type="scientific">Phytophthora kernoviae</name>
    <dbReference type="NCBI Taxonomy" id="325452"/>
    <lineage>
        <taxon>Eukaryota</taxon>
        <taxon>Sar</taxon>
        <taxon>Stramenopiles</taxon>
        <taxon>Oomycota</taxon>
        <taxon>Peronosporomycetes</taxon>
        <taxon>Peronosporales</taxon>
        <taxon>Peronosporaceae</taxon>
        <taxon>Phytophthora</taxon>
    </lineage>
</organism>
<dbReference type="InterPro" id="IPR044865">
    <property type="entry name" value="MRH_dom"/>
</dbReference>
<dbReference type="PANTHER" id="PTHR12630">
    <property type="entry name" value="N-LINKED OLIGOSACCHARIDE PROCESSING"/>
    <property type="match status" value="1"/>
</dbReference>
<sequence length="767" mass="86054">MTDQLPVTTTSATFVDELTAGSVPEEFRCQYSSKRCENPRTNKKSGGLHKFCAMHREKANRNQMRLDHRRRVTKQQQKELLRQQQAQQQMQMQQMQMHNQSMQMQRSHSLSPVAMAAGQSYRYSRMQRSPVAMKPMSPPNMAMSMPMQTSQTVGTQNQPQQIPDVPLFDQDDLDILEALLFSSDEEQSDATPVVHCSAPQFFRSPSFVNHLLGSLALLSLGVHATDWRGISPQLQQKLSAVSSFACDEGHQHLDLIRLNDNYCDCDDGSDEPGTSACSHTNAVFHCVNSGFFPSDIPTSHVNDGICDCCDGSDEYASGASCASDCEQQMQRFRDDKKDLIEQVEAGLKDRVTLAAEAKELWQEENQKRVALETSTASLQVMVEQLEARKSEEERLEQQEKESRVTDSKNDILRQLGLLELSKEQLASIILEIGRNGVSAKHDLLPIIRKEREAALEGDEEVVKTPMDELDEAFSERDDARQKETRRIEKLIAKRQKEEENKAQEAKEALEKAAEAAAEGVETEAVKETEAQTISTEDVAADVEEEDLTLPEVETHPIDLMYEELVASELHEREQAVETRKQYEDTKKELTEEEKKLKDAQSLLDKNYGVDHLFLALRDKCVESDPSQYLYKACFFGKATQDTTKLGDMEDFKTPEQAVTDASGDGTASTETPSENSSDSETIVTELKFSNGQKCWNGPNRSMTVKLECGPSPMVLYDVEEPSTCVYTAKLRTPAVCSEADRERIMTVNDGSARVAPHHIEIEVAPTL</sequence>
<dbReference type="Gene3D" id="2.70.130.10">
    <property type="entry name" value="Mannose-6-phosphate receptor binding domain"/>
    <property type="match status" value="1"/>
</dbReference>
<gene>
    <name evidence="8" type="ORF">JM16_006911</name>
</gene>
<dbReference type="PANTHER" id="PTHR12630:SF1">
    <property type="entry name" value="GLUCOSIDASE 2 SUBUNIT BETA"/>
    <property type="match status" value="1"/>
</dbReference>
<evidence type="ECO:0000256" key="4">
    <source>
        <dbReference type="ARBA" id="ARBA00023157"/>
    </source>
</evidence>
<evidence type="ECO:0000256" key="1">
    <source>
        <dbReference type="ARBA" id="ARBA00022387"/>
    </source>
</evidence>
<feature type="domain" description="MRH" evidence="7">
    <location>
        <begin position="600"/>
        <end position="738"/>
    </location>
</feature>
<evidence type="ECO:0000313" key="9">
    <source>
        <dbReference type="Proteomes" id="UP000785171"/>
    </source>
</evidence>
<feature type="region of interest" description="Disordered" evidence="6">
    <location>
        <begin position="517"/>
        <end position="537"/>
    </location>
</feature>
<feature type="compositionally biased region" description="Polar residues" evidence="6">
    <location>
        <begin position="665"/>
        <end position="680"/>
    </location>
</feature>